<dbReference type="Proteomes" id="UP001595840">
    <property type="component" value="Unassembled WGS sequence"/>
</dbReference>
<dbReference type="PANTHER" id="PTHR30399:SF1">
    <property type="entry name" value="UTP PYROPHOSPHATASE"/>
    <property type="match status" value="1"/>
</dbReference>
<proteinExistence type="predicted"/>
<name>A0ABV8V5H1_9GAMM</name>
<evidence type="ECO:0000259" key="1">
    <source>
        <dbReference type="Pfam" id="PF01863"/>
    </source>
</evidence>
<dbReference type="InterPro" id="IPR053136">
    <property type="entry name" value="UTP_pyrophosphatase-like"/>
</dbReference>
<reference evidence="3" key="1">
    <citation type="journal article" date="2019" name="Int. J. Syst. Evol. Microbiol.">
        <title>The Global Catalogue of Microorganisms (GCM) 10K type strain sequencing project: providing services to taxonomists for standard genome sequencing and annotation.</title>
        <authorList>
            <consortium name="The Broad Institute Genomics Platform"/>
            <consortium name="The Broad Institute Genome Sequencing Center for Infectious Disease"/>
            <person name="Wu L."/>
            <person name="Ma J."/>
        </authorList>
    </citation>
    <scope>NUCLEOTIDE SEQUENCE [LARGE SCALE GENOMIC DNA]</scope>
    <source>
        <strain evidence="3">CECT 8570</strain>
    </source>
</reference>
<accession>A0ABV8V5H1</accession>
<dbReference type="RefSeq" id="WP_290260443.1">
    <property type="nucleotide sequence ID" value="NZ_JAUFQG010000004.1"/>
</dbReference>
<dbReference type="Gene3D" id="3.30.2010.10">
    <property type="entry name" value="Metalloproteases ('zincins'), catalytic domain"/>
    <property type="match status" value="1"/>
</dbReference>
<dbReference type="InterPro" id="IPR002725">
    <property type="entry name" value="YgjP-like_metallopeptidase"/>
</dbReference>
<dbReference type="Pfam" id="PF01863">
    <property type="entry name" value="YgjP-like"/>
    <property type="match status" value="1"/>
</dbReference>
<protein>
    <submittedName>
        <fullName evidence="2">M48 family metallopeptidase</fullName>
    </submittedName>
</protein>
<dbReference type="PANTHER" id="PTHR30399">
    <property type="entry name" value="UNCHARACTERIZED PROTEIN YGJP"/>
    <property type="match status" value="1"/>
</dbReference>
<organism evidence="2 3">
    <name type="scientific">Simiduia curdlanivorans</name>
    <dbReference type="NCBI Taxonomy" id="1492769"/>
    <lineage>
        <taxon>Bacteria</taxon>
        <taxon>Pseudomonadati</taxon>
        <taxon>Pseudomonadota</taxon>
        <taxon>Gammaproteobacteria</taxon>
        <taxon>Cellvibrionales</taxon>
        <taxon>Cellvibrionaceae</taxon>
        <taxon>Simiduia</taxon>
    </lineage>
</organism>
<comment type="caution">
    <text evidence="2">The sequence shown here is derived from an EMBL/GenBank/DDBJ whole genome shotgun (WGS) entry which is preliminary data.</text>
</comment>
<evidence type="ECO:0000313" key="3">
    <source>
        <dbReference type="Proteomes" id="UP001595840"/>
    </source>
</evidence>
<dbReference type="EMBL" id="JBHSCX010000006">
    <property type="protein sequence ID" value="MFC4362515.1"/>
    <property type="molecule type" value="Genomic_DNA"/>
</dbReference>
<sequence>MNAMALPDAVLERLQISSSSRRKSIGIKVGPEGVRVLKPSSVSRADVMRLLQGRRQWLLEKLALQQQRLDERPDHHYGDGDSFAFLGQNLSLKISQGARENRVVREGDILLINLSSRGRKPAAERVRELLCQWYMAQALEYLGALSLRYAEQIGQRVGSVKVKLTRSKWGHCSRAGDLQYNWLILLAPVPVIEYLVAHEVSHLVHMNHSRDFWQQVAELCPDYLASRRWLKQQGHRLVI</sequence>
<dbReference type="CDD" id="cd07344">
    <property type="entry name" value="M48_yhfN_like"/>
    <property type="match status" value="1"/>
</dbReference>
<keyword evidence="3" id="KW-1185">Reference proteome</keyword>
<feature type="domain" description="YgjP-like metallopeptidase" evidence="1">
    <location>
        <begin position="23"/>
        <end position="232"/>
    </location>
</feature>
<gene>
    <name evidence="2" type="ORF">ACFOX3_09380</name>
</gene>
<evidence type="ECO:0000313" key="2">
    <source>
        <dbReference type="EMBL" id="MFC4362515.1"/>
    </source>
</evidence>